<dbReference type="EMBL" id="JAHMUF010000011">
    <property type="protein sequence ID" value="KAG7193498.1"/>
    <property type="molecule type" value="Genomic_DNA"/>
</dbReference>
<feature type="transmembrane region" description="Helical" evidence="10">
    <location>
        <begin position="243"/>
        <end position="268"/>
    </location>
</feature>
<dbReference type="OrthoDB" id="3358017at2759"/>
<keyword evidence="3 10" id="KW-0812">Transmembrane</keyword>
<accession>A0A9P8AI53</accession>
<feature type="transmembrane region" description="Helical" evidence="10">
    <location>
        <begin position="142"/>
        <end position="161"/>
    </location>
</feature>
<evidence type="ECO:0000256" key="7">
    <source>
        <dbReference type="ARBA" id="ARBA00037472"/>
    </source>
</evidence>
<dbReference type="InterPro" id="IPR007568">
    <property type="entry name" value="RTA1"/>
</dbReference>
<evidence type="ECO:0000256" key="10">
    <source>
        <dbReference type="SAM" id="Phobius"/>
    </source>
</evidence>
<comment type="similarity">
    <text evidence="2">Belongs to the lipid-translocating exporter (LTE) (TC 9.A.26.1) family.</text>
</comment>
<name>A0A9P8AI53_9ASCO</name>
<keyword evidence="5" id="KW-0445">Lipid transport</keyword>
<feature type="region of interest" description="Disordered" evidence="9">
    <location>
        <begin position="431"/>
        <end position="456"/>
    </location>
</feature>
<reference evidence="11" key="1">
    <citation type="submission" date="2021-03" db="EMBL/GenBank/DDBJ databases">
        <authorList>
            <person name="Palmer J.M."/>
        </authorList>
    </citation>
    <scope>NUCLEOTIDE SEQUENCE</scope>
    <source>
        <strain evidence="11">ARV_011</strain>
    </source>
</reference>
<dbReference type="Proteomes" id="UP000790833">
    <property type="component" value="Unassembled WGS sequence"/>
</dbReference>
<keyword evidence="5" id="KW-0813">Transport</keyword>
<evidence type="ECO:0000256" key="3">
    <source>
        <dbReference type="ARBA" id="ARBA00022692"/>
    </source>
</evidence>
<evidence type="ECO:0000256" key="8">
    <source>
        <dbReference type="ARBA" id="ARBA00041117"/>
    </source>
</evidence>
<keyword evidence="6 10" id="KW-0472">Membrane</keyword>
<dbReference type="GO" id="GO:0005886">
    <property type="term" value="C:plasma membrane"/>
    <property type="evidence" value="ECO:0007669"/>
    <property type="project" value="UniProtKB-SubCell"/>
</dbReference>
<evidence type="ECO:0000256" key="1">
    <source>
        <dbReference type="ARBA" id="ARBA00004651"/>
    </source>
</evidence>
<evidence type="ECO:0000313" key="12">
    <source>
        <dbReference type="Proteomes" id="UP000790833"/>
    </source>
</evidence>
<dbReference type="PANTHER" id="PTHR31465:SF9">
    <property type="entry name" value="SPHINGOID LONG-CHAIN BASE TRANSPORTER RSB1"/>
    <property type="match status" value="1"/>
</dbReference>
<gene>
    <name evidence="11" type="ORF">KQ657_000565</name>
</gene>
<proteinExistence type="inferred from homology"/>
<feature type="region of interest" description="Disordered" evidence="9">
    <location>
        <begin position="465"/>
        <end position="484"/>
    </location>
</feature>
<dbReference type="GO" id="GO:0006869">
    <property type="term" value="P:lipid transport"/>
    <property type="evidence" value="ECO:0007669"/>
    <property type="project" value="UniProtKB-KW"/>
</dbReference>
<evidence type="ECO:0000256" key="5">
    <source>
        <dbReference type="ARBA" id="ARBA00023055"/>
    </source>
</evidence>
<sequence length="484" mass="53613">MNSFFTSINTRNSAGLISTLNSAYAQLATETDRISLFVLSEQIRGAEASLTVIANELFLSTATATQAATATTASTSTQSTSAAEASKSENTGSSVPTVEADILSKIAATNIEGAQNAIFNASINLNELLWEQNLYDTYINKGANIFLMIAFIVAFLGHLGMMIPLRYWYFSVALFLGSGIEFAGYAGRVRAVGDYSNVDAFLLQFICLTLAPAFVAGGIYYLIGYLCLVYGPHFSPLRPRWYSYIFITCDVFSLVIQALGGGIAATALQQHKSSETGTSIMIAGIGFQVASMTLFIVLYLWFLHSVHFKLPEKLYAPTIKNWWTVVIMNLKIDQLDHLWDPKNSHIRRKKLFKYNQLVILGSILFVYIRCIYRVVELAQGWTGFLITHEEYVLTLDGMMILLSVFLLLIMHPYFLFGKKALVLFSIGKKSSEKNKVESDEERGPQTAEKTFDETNDSLSELDLRVGSAHDDSSKAYPPTTRGSL</sequence>
<feature type="transmembrane region" description="Helical" evidence="10">
    <location>
        <begin position="280"/>
        <end position="302"/>
    </location>
</feature>
<feature type="transmembrane region" description="Helical" evidence="10">
    <location>
        <begin position="198"/>
        <end position="223"/>
    </location>
</feature>
<feature type="transmembrane region" description="Helical" evidence="10">
    <location>
        <begin position="395"/>
        <end position="416"/>
    </location>
</feature>
<evidence type="ECO:0000313" key="11">
    <source>
        <dbReference type="EMBL" id="KAG7193498.1"/>
    </source>
</evidence>
<evidence type="ECO:0000256" key="4">
    <source>
        <dbReference type="ARBA" id="ARBA00022989"/>
    </source>
</evidence>
<keyword evidence="4 10" id="KW-1133">Transmembrane helix</keyword>
<comment type="caution">
    <text evidence="11">The sequence shown here is derived from an EMBL/GenBank/DDBJ whole genome shotgun (WGS) entry which is preliminary data.</text>
</comment>
<dbReference type="GO" id="GO:0000324">
    <property type="term" value="C:fungal-type vacuole"/>
    <property type="evidence" value="ECO:0007669"/>
    <property type="project" value="TreeGrafter"/>
</dbReference>
<dbReference type="GeneID" id="66113939"/>
<keyword evidence="12" id="KW-1185">Reference proteome</keyword>
<dbReference type="AlphaFoldDB" id="A0A9P8AI53"/>
<feature type="transmembrane region" description="Helical" evidence="10">
    <location>
        <begin position="354"/>
        <end position="375"/>
    </location>
</feature>
<comment type="function">
    <text evidence="7">Catalyzes the ATP-dependent translocation of sphingoid long-chain bases (LCBs) from the cytoplasmic site toward the extracytoplasmic side of the membrane (flip-flop). Involved in the establishment of the functional lipid asymmetry of the plasma membrane. Regulates intracellular levels of LCBs, sphingolipid precursors that are growth inhibitory at increased levels.</text>
</comment>
<evidence type="ECO:0000256" key="6">
    <source>
        <dbReference type="ARBA" id="ARBA00023136"/>
    </source>
</evidence>
<dbReference type="PANTHER" id="PTHR31465">
    <property type="entry name" value="PROTEIN RTA1-RELATED"/>
    <property type="match status" value="1"/>
</dbReference>
<dbReference type="RefSeq" id="XP_043049046.1">
    <property type="nucleotide sequence ID" value="XM_043191403.1"/>
</dbReference>
<feature type="region of interest" description="Disordered" evidence="9">
    <location>
        <begin position="70"/>
        <end position="94"/>
    </location>
</feature>
<evidence type="ECO:0000256" key="2">
    <source>
        <dbReference type="ARBA" id="ARBA00009969"/>
    </source>
</evidence>
<evidence type="ECO:0000256" key="9">
    <source>
        <dbReference type="SAM" id="MobiDB-lite"/>
    </source>
</evidence>
<comment type="subcellular location">
    <subcellularLocation>
        <location evidence="1">Cell membrane</location>
        <topology evidence="1">Multi-pass membrane protein</topology>
    </subcellularLocation>
</comment>
<organism evidence="11 12">
    <name type="scientific">Scheffersomyces spartinae</name>
    <dbReference type="NCBI Taxonomy" id="45513"/>
    <lineage>
        <taxon>Eukaryota</taxon>
        <taxon>Fungi</taxon>
        <taxon>Dikarya</taxon>
        <taxon>Ascomycota</taxon>
        <taxon>Saccharomycotina</taxon>
        <taxon>Pichiomycetes</taxon>
        <taxon>Debaryomycetaceae</taxon>
        <taxon>Scheffersomyces</taxon>
    </lineage>
</organism>
<feature type="compositionally biased region" description="Basic and acidic residues" evidence="9">
    <location>
        <begin position="431"/>
        <end position="443"/>
    </location>
</feature>
<dbReference type="Pfam" id="PF04479">
    <property type="entry name" value="RTA1"/>
    <property type="match status" value="1"/>
</dbReference>
<protein>
    <recommendedName>
        <fullName evidence="8">Sphingoid long-chain base transporter RSB1</fullName>
    </recommendedName>
</protein>
<feature type="compositionally biased region" description="Low complexity" evidence="9">
    <location>
        <begin position="70"/>
        <end position="85"/>
    </location>
</feature>